<name>A0A511N2I4_DEIC1</name>
<dbReference type="PANTHER" id="PTHR31377">
    <property type="entry name" value="AGMATINE DEIMINASE-RELATED"/>
    <property type="match status" value="1"/>
</dbReference>
<dbReference type="Gene3D" id="3.75.10.10">
    <property type="entry name" value="L-arginine/glycine Amidinotransferase, Chain A"/>
    <property type="match status" value="1"/>
</dbReference>
<dbReference type="GO" id="GO:0009446">
    <property type="term" value="P:putrescine biosynthetic process"/>
    <property type="evidence" value="ECO:0007669"/>
    <property type="project" value="InterPro"/>
</dbReference>
<protein>
    <recommendedName>
        <fullName evidence="4">Agmatine deiminase</fullName>
    </recommendedName>
</protein>
<keyword evidence="3" id="KW-1185">Reference proteome</keyword>
<gene>
    <name evidence="2" type="ORF">DC3_26990</name>
</gene>
<dbReference type="PANTHER" id="PTHR31377:SF0">
    <property type="entry name" value="AGMATINE DEIMINASE-RELATED"/>
    <property type="match status" value="1"/>
</dbReference>
<keyword evidence="1" id="KW-0378">Hydrolase</keyword>
<dbReference type="GO" id="GO:0047632">
    <property type="term" value="F:agmatine deiminase activity"/>
    <property type="evidence" value="ECO:0007669"/>
    <property type="project" value="TreeGrafter"/>
</dbReference>
<dbReference type="EMBL" id="BJXB01000011">
    <property type="protein sequence ID" value="GEM47064.1"/>
    <property type="molecule type" value="Genomic_DNA"/>
</dbReference>
<proteinExistence type="predicted"/>
<organism evidence="2 3">
    <name type="scientific">Deinococcus cellulosilyticus (strain DSM 18568 / NBRC 106333 / KACC 11606 / 5516J-15)</name>
    <dbReference type="NCBI Taxonomy" id="1223518"/>
    <lineage>
        <taxon>Bacteria</taxon>
        <taxon>Thermotogati</taxon>
        <taxon>Deinococcota</taxon>
        <taxon>Deinococci</taxon>
        <taxon>Deinococcales</taxon>
        <taxon>Deinococcaceae</taxon>
        <taxon>Deinococcus</taxon>
    </lineage>
</organism>
<evidence type="ECO:0000313" key="3">
    <source>
        <dbReference type="Proteomes" id="UP000321306"/>
    </source>
</evidence>
<comment type="caution">
    <text evidence="2">The sequence shown here is derived from an EMBL/GenBank/DDBJ whole genome shotgun (WGS) entry which is preliminary data.</text>
</comment>
<reference evidence="2 3" key="1">
    <citation type="submission" date="2019-07" db="EMBL/GenBank/DDBJ databases">
        <title>Whole genome shotgun sequence of Deinococcus cellulosilyticus NBRC 106333.</title>
        <authorList>
            <person name="Hosoyama A."/>
            <person name="Uohara A."/>
            <person name="Ohji S."/>
            <person name="Ichikawa N."/>
        </authorList>
    </citation>
    <scope>NUCLEOTIDE SEQUENCE [LARGE SCALE GENOMIC DNA]</scope>
    <source>
        <strain evidence="2 3">NBRC 106333</strain>
    </source>
</reference>
<dbReference type="Proteomes" id="UP000321306">
    <property type="component" value="Unassembled WGS sequence"/>
</dbReference>
<sequence>MLVVLHLKEPTPHSLGFRMPAEWAEHAATWISWPSDNELWFGHLEAVRKEFTELVKTIARFEPVHVLVRDDEAHQDATTRLAGVGGLTFHKIPLDDVWFRDNGPIFIKRGEDLSFVNWIFNSWGEKFNWQKDNEAPEAVAEYLDIAHWDVDVVMEGGSLEVNGLGLCMTTKQCLLEPKRNPNLTPEQLEGYLKEYLGITKVLWLEDGLENDHTDGHIDTIIRFTNENTVVCSIDTNVEDPNHATMQRNLDLLRTFTDQDGNPLNIIELPLPKNRLELEGDRLPPTYANFYIGNGFVVVPTYGDPNDERAIDILKPLFPDREVIGLSSRAIINGGGSFHCVTQQQPKGVIWKG</sequence>
<dbReference type="AlphaFoldDB" id="A0A511N2I4"/>
<evidence type="ECO:0000256" key="1">
    <source>
        <dbReference type="ARBA" id="ARBA00022801"/>
    </source>
</evidence>
<evidence type="ECO:0000313" key="2">
    <source>
        <dbReference type="EMBL" id="GEM47064.1"/>
    </source>
</evidence>
<dbReference type="GO" id="GO:0004668">
    <property type="term" value="F:protein-arginine deiminase activity"/>
    <property type="evidence" value="ECO:0007669"/>
    <property type="project" value="InterPro"/>
</dbReference>
<accession>A0A511N2I4</accession>
<dbReference type="InterPro" id="IPR007466">
    <property type="entry name" value="Peptidyl-Arg-deiminase_porph"/>
</dbReference>
<evidence type="ECO:0008006" key="4">
    <source>
        <dbReference type="Google" id="ProtNLM"/>
    </source>
</evidence>
<dbReference type="SUPFAM" id="SSF55909">
    <property type="entry name" value="Pentein"/>
    <property type="match status" value="1"/>
</dbReference>
<dbReference type="Pfam" id="PF04371">
    <property type="entry name" value="PAD_porph"/>
    <property type="match status" value="1"/>
</dbReference>